<keyword evidence="3" id="KW-0547">Nucleotide-binding</keyword>
<gene>
    <name evidence="10" type="ORF">UY77_C0002G0026</name>
</gene>
<dbReference type="InterPro" id="IPR003593">
    <property type="entry name" value="AAA+_ATPase"/>
</dbReference>
<feature type="compositionally biased region" description="Basic and acidic residues" evidence="7">
    <location>
        <begin position="1"/>
        <end position="21"/>
    </location>
</feature>
<evidence type="ECO:0000313" key="10">
    <source>
        <dbReference type="EMBL" id="KKW33278.1"/>
    </source>
</evidence>
<dbReference type="GO" id="GO:0005524">
    <property type="term" value="F:ATP binding"/>
    <property type="evidence" value="ECO:0007669"/>
    <property type="project" value="UniProtKB-KW"/>
</dbReference>
<dbReference type="EMBL" id="LCRI01000002">
    <property type="protein sequence ID" value="KKW33278.1"/>
    <property type="molecule type" value="Genomic_DNA"/>
</dbReference>
<feature type="domain" description="ABC transporter" evidence="8">
    <location>
        <begin position="563"/>
        <end position="773"/>
    </location>
</feature>
<dbReference type="PROSITE" id="PS50893">
    <property type="entry name" value="ABC_TRANSPORTER_2"/>
    <property type="match status" value="1"/>
</dbReference>
<dbReference type="PANTHER" id="PTHR24221:SF654">
    <property type="entry name" value="ATP-BINDING CASSETTE SUB-FAMILY B MEMBER 6"/>
    <property type="match status" value="1"/>
</dbReference>
<protein>
    <submittedName>
        <fullName evidence="10">ABC transporter, ATP-binding protein</fullName>
    </submittedName>
</protein>
<dbReference type="InterPro" id="IPR039421">
    <property type="entry name" value="Type_1_exporter"/>
</dbReference>
<dbReference type="GO" id="GO:0016887">
    <property type="term" value="F:ATP hydrolysis activity"/>
    <property type="evidence" value="ECO:0007669"/>
    <property type="project" value="InterPro"/>
</dbReference>
<evidence type="ECO:0000259" key="9">
    <source>
        <dbReference type="PROSITE" id="PS50929"/>
    </source>
</evidence>
<name>A0A0G1XPV6_9BACT</name>
<feature type="region of interest" description="Disordered" evidence="7">
    <location>
        <begin position="1"/>
        <end position="41"/>
    </location>
</feature>
<comment type="caution">
    <text evidence="10">The sequence shown here is derived from an EMBL/GenBank/DDBJ whole genome shotgun (WGS) entry which is preliminary data.</text>
</comment>
<dbReference type="Pfam" id="PF00664">
    <property type="entry name" value="ABC_membrane"/>
    <property type="match status" value="1"/>
</dbReference>
<evidence type="ECO:0000256" key="4">
    <source>
        <dbReference type="ARBA" id="ARBA00022840"/>
    </source>
</evidence>
<organism evidence="10 11">
    <name type="scientific">Candidatus Uhrbacteria bacterium GW2011_GWA2_53_10</name>
    <dbReference type="NCBI Taxonomy" id="1618980"/>
    <lineage>
        <taxon>Bacteria</taxon>
        <taxon>Candidatus Uhriibacteriota</taxon>
    </lineage>
</organism>
<dbReference type="GO" id="GO:0140359">
    <property type="term" value="F:ABC-type transporter activity"/>
    <property type="evidence" value="ECO:0007669"/>
    <property type="project" value="InterPro"/>
</dbReference>
<evidence type="ECO:0000256" key="1">
    <source>
        <dbReference type="ARBA" id="ARBA00004651"/>
    </source>
</evidence>
<dbReference type="InterPro" id="IPR027417">
    <property type="entry name" value="P-loop_NTPase"/>
</dbReference>
<dbReference type="PROSITE" id="PS00211">
    <property type="entry name" value="ABC_TRANSPORTER_1"/>
    <property type="match status" value="1"/>
</dbReference>
<dbReference type="Gene3D" id="3.40.50.300">
    <property type="entry name" value="P-loop containing nucleotide triphosphate hydrolases"/>
    <property type="match status" value="1"/>
</dbReference>
<evidence type="ECO:0000256" key="5">
    <source>
        <dbReference type="ARBA" id="ARBA00022989"/>
    </source>
</evidence>
<dbReference type="InterPro" id="IPR036640">
    <property type="entry name" value="ABC1_TM_sf"/>
</dbReference>
<evidence type="ECO:0000256" key="3">
    <source>
        <dbReference type="ARBA" id="ARBA00022741"/>
    </source>
</evidence>
<proteinExistence type="predicted"/>
<keyword evidence="4 10" id="KW-0067">ATP-binding</keyword>
<dbReference type="GO" id="GO:0005886">
    <property type="term" value="C:plasma membrane"/>
    <property type="evidence" value="ECO:0007669"/>
    <property type="project" value="UniProtKB-SubCell"/>
</dbReference>
<keyword evidence="6" id="KW-0472">Membrane</keyword>
<dbReference type="AlphaFoldDB" id="A0A0G1XPV6"/>
<dbReference type="InterPro" id="IPR003439">
    <property type="entry name" value="ABC_transporter-like_ATP-bd"/>
</dbReference>
<feature type="compositionally biased region" description="Basic and acidic residues" evidence="7">
    <location>
        <begin position="28"/>
        <end position="41"/>
    </location>
</feature>
<dbReference type="Proteomes" id="UP000034711">
    <property type="component" value="Unassembled WGS sequence"/>
</dbReference>
<dbReference type="PROSITE" id="PS50929">
    <property type="entry name" value="ABC_TM1F"/>
    <property type="match status" value="1"/>
</dbReference>
<evidence type="ECO:0000259" key="8">
    <source>
        <dbReference type="PROSITE" id="PS50893"/>
    </source>
</evidence>
<dbReference type="SMART" id="SM00382">
    <property type="entry name" value="AAA"/>
    <property type="match status" value="1"/>
</dbReference>
<dbReference type="GO" id="GO:0034040">
    <property type="term" value="F:ATPase-coupled lipid transmembrane transporter activity"/>
    <property type="evidence" value="ECO:0007669"/>
    <property type="project" value="TreeGrafter"/>
</dbReference>
<dbReference type="SUPFAM" id="SSF90123">
    <property type="entry name" value="ABC transporter transmembrane region"/>
    <property type="match status" value="1"/>
</dbReference>
<evidence type="ECO:0000256" key="7">
    <source>
        <dbReference type="SAM" id="MobiDB-lite"/>
    </source>
</evidence>
<dbReference type="InterPro" id="IPR011527">
    <property type="entry name" value="ABC1_TM_dom"/>
</dbReference>
<keyword evidence="2" id="KW-0812">Transmembrane</keyword>
<dbReference type="InterPro" id="IPR017871">
    <property type="entry name" value="ABC_transporter-like_CS"/>
</dbReference>
<sequence length="775" mass="88124">MKESYFFKPAKEEIEKKKAAEETTPLTAKEHEEVGQKPMTLKDHWLSLRQSIQEKLTVEKPTAEEQEKTKSLSELITPELMAEYKQILKSFNEKTEKSEEHSQREFIEINDGELSNNIEKWIENLAGEVKSKKETDFNENDIEELRAQCWLFFDSVGSVMNTKSLEKDIADFYKDKTPDESDEKEQEKQKSELVKDLQNRFPLDKIEVEILVDLVRSDKSEGENYSPKILVETISRLWGEYKLGEKKGTIAKISLGYLMSKGVESFAPSLFQNIMAQDKFNVAVFLEYFGLNKISEIIDAKTNIELAKVMNEINHQINERITNSLFFQEFEFIHEKSLGEIFSTLERGKNSTERILQDTISKFAPTLAGIGMSLAFLTKINPALGAIGIGSLPIMYKIAKKQNDQIWPMYEKEKREGEKIATRLGSIKSGFEEVKTSPETPSVAHHVKEQMDTKDTLGTKRFIEETKMRLKRMIPFDVSTIAAAGVGGALQEAGMISGGAVLSNIIYSNQLNRPVQELVNLYFNQFSRYIQDIQRMDEILGAYEKLDLPEGEKEKDRVPVSELENFDISIKNLRYKNILRNVSLDIKQGEFLTIAGASGEGKSTLLRNLVSLYKPDGGSIEIGGVKNDRIKKYGKESVYSIMSYCNQNPQIFEGMTLRENLLLWSNEESDDEKIKKVLEDLHLEKFVGRLDEEVKNLSGGEKVRIGVARTLIKGAKIMLLDEPTASLDSQAATEVRKIMSEISEKYSGTTIICVSHDEELIKSSKRSVNMTELQK</sequence>
<feature type="domain" description="ABC transmembrane type-1" evidence="9">
    <location>
        <begin position="306"/>
        <end position="522"/>
    </location>
</feature>
<reference evidence="10 11" key="1">
    <citation type="journal article" date="2015" name="Nature">
        <title>rRNA introns, odd ribosomes, and small enigmatic genomes across a large radiation of phyla.</title>
        <authorList>
            <person name="Brown C.T."/>
            <person name="Hug L.A."/>
            <person name="Thomas B.C."/>
            <person name="Sharon I."/>
            <person name="Castelle C.J."/>
            <person name="Singh A."/>
            <person name="Wilkins M.J."/>
            <person name="Williams K.H."/>
            <person name="Banfield J.F."/>
        </authorList>
    </citation>
    <scope>NUCLEOTIDE SEQUENCE [LARGE SCALE GENOMIC DNA]</scope>
</reference>
<evidence type="ECO:0000256" key="2">
    <source>
        <dbReference type="ARBA" id="ARBA00022692"/>
    </source>
</evidence>
<dbReference type="SUPFAM" id="SSF52540">
    <property type="entry name" value="P-loop containing nucleoside triphosphate hydrolases"/>
    <property type="match status" value="1"/>
</dbReference>
<dbReference type="Pfam" id="PF00005">
    <property type="entry name" value="ABC_tran"/>
    <property type="match status" value="1"/>
</dbReference>
<dbReference type="Gene3D" id="1.20.1560.10">
    <property type="entry name" value="ABC transporter type 1, transmembrane domain"/>
    <property type="match status" value="1"/>
</dbReference>
<evidence type="ECO:0000256" key="6">
    <source>
        <dbReference type="ARBA" id="ARBA00023136"/>
    </source>
</evidence>
<comment type="subcellular location">
    <subcellularLocation>
        <location evidence="1">Cell membrane</location>
        <topology evidence="1">Multi-pass membrane protein</topology>
    </subcellularLocation>
</comment>
<keyword evidence="5" id="KW-1133">Transmembrane helix</keyword>
<accession>A0A0G1XPV6</accession>
<evidence type="ECO:0000313" key="11">
    <source>
        <dbReference type="Proteomes" id="UP000034711"/>
    </source>
</evidence>
<dbReference type="PANTHER" id="PTHR24221">
    <property type="entry name" value="ATP-BINDING CASSETTE SUB-FAMILY B"/>
    <property type="match status" value="1"/>
</dbReference>